<dbReference type="InterPro" id="IPR000847">
    <property type="entry name" value="LysR_HTH_N"/>
</dbReference>
<dbReference type="AlphaFoldDB" id="A0A9Q9IW21"/>
<dbReference type="PANTHER" id="PTHR30537:SF5">
    <property type="entry name" value="HTH-TYPE TRANSCRIPTIONAL ACTIVATOR TTDR-RELATED"/>
    <property type="match status" value="1"/>
</dbReference>
<proteinExistence type="inferred from homology"/>
<feature type="domain" description="HTH lysR-type" evidence="5">
    <location>
        <begin position="38"/>
        <end position="95"/>
    </location>
</feature>
<dbReference type="PROSITE" id="PS50931">
    <property type="entry name" value="HTH_LYSR"/>
    <property type="match status" value="1"/>
</dbReference>
<keyword evidence="3" id="KW-0238">DNA-binding</keyword>
<evidence type="ECO:0000313" key="7">
    <source>
        <dbReference type="Proteomes" id="UP001058381"/>
    </source>
</evidence>
<dbReference type="RefSeq" id="WP_260807388.1">
    <property type="nucleotide sequence ID" value="NZ_CP096140.1"/>
</dbReference>
<dbReference type="InterPro" id="IPR036388">
    <property type="entry name" value="WH-like_DNA-bd_sf"/>
</dbReference>
<dbReference type="InterPro" id="IPR036390">
    <property type="entry name" value="WH_DNA-bd_sf"/>
</dbReference>
<dbReference type="SUPFAM" id="SSF46785">
    <property type="entry name" value="Winged helix' DNA-binding domain"/>
    <property type="match status" value="1"/>
</dbReference>
<accession>A0A9Q9IW21</accession>
<organism evidence="6 7">
    <name type="scientific">Xanthomonas prunicola</name>
    <dbReference type="NCBI Taxonomy" id="2053930"/>
    <lineage>
        <taxon>Bacteria</taxon>
        <taxon>Pseudomonadati</taxon>
        <taxon>Pseudomonadota</taxon>
        <taxon>Gammaproteobacteria</taxon>
        <taxon>Lysobacterales</taxon>
        <taxon>Lysobacteraceae</taxon>
        <taxon>Xanthomonas</taxon>
    </lineage>
</organism>
<dbReference type="Pfam" id="PF03466">
    <property type="entry name" value="LysR_substrate"/>
    <property type="match status" value="1"/>
</dbReference>
<sequence>MPITRTVCRNDDRAVRRPLIIDLEANSLFAMANNVDALRLDDLAIFLAVLEGGGFRTAARRLGLSPSTVSDKIAQLEAQLGAPLLIRTTRSVMPTEAGRRLAERVSPLLTEARAALQDVADARHQVRGLLRLNVTGAVMVDMLPPLIDRFLTLHPHVRVEIVVEDRLVDITAAGCDAGIRYGEYLARDMIAVPIGLPSQRLAYAAAPHYLAHKGTPLAPHTLIEHECIRLRFSSGALVEWEFERGDETLRIDPPGRLIIGVDAAAAAIALACSGRGVVATFENWLDPFLQSGALMPVLRDWWPQFEGPRLYFSSRLMTAPLRAFVDMVRDNTQSRQQASG</sequence>
<keyword evidence="2" id="KW-0805">Transcription regulation</keyword>
<dbReference type="InterPro" id="IPR005119">
    <property type="entry name" value="LysR_subst-bd"/>
</dbReference>
<dbReference type="SUPFAM" id="SSF53850">
    <property type="entry name" value="Periplasmic binding protein-like II"/>
    <property type="match status" value="1"/>
</dbReference>
<evidence type="ECO:0000256" key="1">
    <source>
        <dbReference type="ARBA" id="ARBA00009437"/>
    </source>
</evidence>
<keyword evidence="4" id="KW-0804">Transcription</keyword>
<dbReference type="GO" id="GO:0003677">
    <property type="term" value="F:DNA binding"/>
    <property type="evidence" value="ECO:0007669"/>
    <property type="project" value="UniProtKB-KW"/>
</dbReference>
<evidence type="ECO:0000313" key="6">
    <source>
        <dbReference type="EMBL" id="UXA64577.1"/>
    </source>
</evidence>
<dbReference type="Proteomes" id="UP001058381">
    <property type="component" value="Chromosome"/>
</dbReference>
<protein>
    <submittedName>
        <fullName evidence="6">LysR family transcriptional regulator</fullName>
    </submittedName>
</protein>
<evidence type="ECO:0000259" key="5">
    <source>
        <dbReference type="PROSITE" id="PS50931"/>
    </source>
</evidence>
<evidence type="ECO:0000256" key="2">
    <source>
        <dbReference type="ARBA" id="ARBA00023015"/>
    </source>
</evidence>
<dbReference type="GO" id="GO:0003700">
    <property type="term" value="F:DNA-binding transcription factor activity"/>
    <property type="evidence" value="ECO:0007669"/>
    <property type="project" value="InterPro"/>
</dbReference>
<dbReference type="EMBL" id="CP096142">
    <property type="protein sequence ID" value="UXA64577.1"/>
    <property type="molecule type" value="Genomic_DNA"/>
</dbReference>
<dbReference type="InterPro" id="IPR058163">
    <property type="entry name" value="LysR-type_TF_proteobact-type"/>
</dbReference>
<dbReference type="PANTHER" id="PTHR30537">
    <property type="entry name" value="HTH-TYPE TRANSCRIPTIONAL REGULATOR"/>
    <property type="match status" value="1"/>
</dbReference>
<gene>
    <name evidence="6" type="ORF">M0D43_16780</name>
</gene>
<reference evidence="6" key="1">
    <citation type="submission" date="2022-04" db="EMBL/GenBank/DDBJ databases">
        <title>Xanthomonas prunicola pv. tritici, a pathogen causing a previously unreported foliar disease of wheat.</title>
        <authorList>
            <person name="Clavijo F."/>
            <person name="Curland R.D."/>
            <person name="Dill-Macky R."/>
            <person name="Pereyra S."/>
            <person name="Roman-Reyna V."/>
            <person name="Siri M.I."/>
        </authorList>
    </citation>
    <scope>NUCLEOTIDE SEQUENCE</scope>
    <source>
        <strain evidence="6">CIX249</strain>
    </source>
</reference>
<evidence type="ECO:0000256" key="3">
    <source>
        <dbReference type="ARBA" id="ARBA00023125"/>
    </source>
</evidence>
<dbReference type="Gene3D" id="1.10.10.10">
    <property type="entry name" value="Winged helix-like DNA-binding domain superfamily/Winged helix DNA-binding domain"/>
    <property type="match status" value="1"/>
</dbReference>
<dbReference type="FunFam" id="1.10.10.10:FF:000001">
    <property type="entry name" value="LysR family transcriptional regulator"/>
    <property type="match status" value="1"/>
</dbReference>
<dbReference type="Pfam" id="PF00126">
    <property type="entry name" value="HTH_1"/>
    <property type="match status" value="1"/>
</dbReference>
<dbReference type="Gene3D" id="3.40.190.290">
    <property type="match status" value="1"/>
</dbReference>
<dbReference type="GeneID" id="75153043"/>
<name>A0A9Q9IW21_9XANT</name>
<comment type="similarity">
    <text evidence="1">Belongs to the LysR transcriptional regulatory family.</text>
</comment>
<evidence type="ECO:0000256" key="4">
    <source>
        <dbReference type="ARBA" id="ARBA00023163"/>
    </source>
</evidence>